<reference evidence="1 2" key="1">
    <citation type="submission" date="2021-02" db="EMBL/GenBank/DDBJ databases">
        <title>Bacillus sp. RD4P76, an endophyte from a halophyte.</title>
        <authorList>
            <person name="Sun J.-Q."/>
        </authorList>
    </citation>
    <scope>NUCLEOTIDE SEQUENCE [LARGE SCALE GENOMIC DNA]</scope>
    <source>
        <strain evidence="1 2">RD4P76</strain>
    </source>
</reference>
<dbReference type="EMBL" id="JAFELM010000019">
    <property type="protein sequence ID" value="MBM6617210.1"/>
    <property type="molecule type" value="Genomic_DNA"/>
</dbReference>
<dbReference type="SUPFAM" id="SSF109915">
    <property type="entry name" value="Hypothetical protein YhaI"/>
    <property type="match status" value="1"/>
</dbReference>
<evidence type="ECO:0000313" key="1">
    <source>
        <dbReference type="EMBL" id="MBM6617210.1"/>
    </source>
</evidence>
<sequence length="116" mass="14031">MESIEQRLERLEYYQKLMIDLVEKAKWPFHQLIMVRQLTEHEVNELFQLCENLTHEYKQQKAEGFISFSPLLHIFKQYLNPKLSCLEVIIAMEQEQLYLPLMNALKNAMMDEPKRM</sequence>
<gene>
    <name evidence="1" type="ORF">JR050_05915</name>
</gene>
<accession>A0ABS2DFG0</accession>
<dbReference type="InterPro" id="IPR015058">
    <property type="entry name" value="DUF1878"/>
</dbReference>
<name>A0ABS2DFG0_9BACI</name>
<comment type="caution">
    <text evidence="1">The sequence shown here is derived from an EMBL/GenBank/DDBJ whole genome shotgun (WGS) entry which is preliminary data.</text>
</comment>
<proteinExistence type="predicted"/>
<organism evidence="1 2">
    <name type="scientific">Bacillus suaedaesalsae</name>
    <dbReference type="NCBI Taxonomy" id="2810349"/>
    <lineage>
        <taxon>Bacteria</taxon>
        <taxon>Bacillati</taxon>
        <taxon>Bacillota</taxon>
        <taxon>Bacilli</taxon>
        <taxon>Bacillales</taxon>
        <taxon>Bacillaceae</taxon>
        <taxon>Bacillus</taxon>
    </lineage>
</organism>
<protein>
    <submittedName>
        <fullName evidence="1">DUF1878 family protein</fullName>
    </submittedName>
</protein>
<dbReference type="Pfam" id="PF08963">
    <property type="entry name" value="DUF1878"/>
    <property type="match status" value="1"/>
</dbReference>
<evidence type="ECO:0000313" key="2">
    <source>
        <dbReference type="Proteomes" id="UP001518925"/>
    </source>
</evidence>
<dbReference type="Gene3D" id="1.10.3750.10">
    <property type="entry name" value="YhaI-like"/>
    <property type="match status" value="1"/>
</dbReference>
<dbReference type="InterPro" id="IPR035945">
    <property type="entry name" value="YhaI-like_sf"/>
</dbReference>
<dbReference type="Proteomes" id="UP001518925">
    <property type="component" value="Unassembled WGS sequence"/>
</dbReference>
<keyword evidence="2" id="KW-1185">Reference proteome</keyword>
<dbReference type="RefSeq" id="WP_204202588.1">
    <property type="nucleotide sequence ID" value="NZ_JAFELM010000019.1"/>
</dbReference>